<accession>R4WGJ0</accession>
<sequence length="42" mass="4976">MLLELLSLFLTRGHGVSPEDWTEWRIVNRESFFAIERRCAPV</sequence>
<reference evidence="1 2" key="1">
    <citation type="journal article" date="2013" name="Genome Announc.">
        <title>Complete Genome Sequence of Burkholderia sp. Strain RPE64, Bacterial Symbiont of the Bean Bug Riptortus pedestris.</title>
        <authorList>
            <person name="Shibata T.F."/>
            <person name="Maeda T."/>
            <person name="Nikoh N."/>
            <person name="Yamaguchi K."/>
            <person name="Oshima K."/>
            <person name="Hattori M."/>
            <person name="Nishiyama T."/>
            <person name="Hasebe M."/>
            <person name="Fukatsu T."/>
            <person name="Kikuchi Y."/>
            <person name="Shigenobu S."/>
        </authorList>
    </citation>
    <scope>NUCLEOTIDE SEQUENCE [LARGE SCALE GENOMIC DNA]</scope>
</reference>
<name>R4WGJ0_9BURK</name>
<evidence type="ECO:0000313" key="2">
    <source>
        <dbReference type="Proteomes" id="UP000013966"/>
    </source>
</evidence>
<organism evidence="1 2">
    <name type="scientific">Caballeronia insecticola</name>
    <dbReference type="NCBI Taxonomy" id="758793"/>
    <lineage>
        <taxon>Bacteria</taxon>
        <taxon>Pseudomonadati</taxon>
        <taxon>Pseudomonadota</taxon>
        <taxon>Betaproteobacteria</taxon>
        <taxon>Burkholderiales</taxon>
        <taxon>Burkholderiaceae</taxon>
        <taxon>Caballeronia</taxon>
    </lineage>
</organism>
<dbReference type="PATRIC" id="fig|758793.3.peg.1155"/>
<dbReference type="HOGENOM" id="CLU_3248344_0_0_4"/>
<gene>
    <name evidence="1" type="ORF">BRPE64_ACDS11550</name>
</gene>
<evidence type="ECO:0000313" key="1">
    <source>
        <dbReference type="EMBL" id="BAN22909.1"/>
    </source>
</evidence>
<dbReference type="AlphaFoldDB" id="R4WGJ0"/>
<dbReference type="Proteomes" id="UP000013966">
    <property type="component" value="Chromosome 1"/>
</dbReference>
<keyword evidence="2" id="KW-1185">Reference proteome</keyword>
<dbReference type="KEGG" id="buo:BRPE64_ACDS11550"/>
<reference evidence="1 2" key="2">
    <citation type="journal article" date="2018" name="Int. J. Syst. Evol. Microbiol.">
        <title>Burkholderia insecticola sp. nov., a gut symbiotic bacterium of the bean bug Riptortus pedestris.</title>
        <authorList>
            <person name="Takeshita K."/>
            <person name="Tamaki H."/>
            <person name="Ohbayashi T."/>
            <person name="Meng X.-Y."/>
            <person name="Sone T."/>
            <person name="Mitani Y."/>
            <person name="Peeters C."/>
            <person name="Kikuchi Y."/>
            <person name="Vandamme P."/>
        </authorList>
    </citation>
    <scope>NUCLEOTIDE SEQUENCE [LARGE SCALE GENOMIC DNA]</scope>
    <source>
        <strain evidence="1">RPE64</strain>
    </source>
</reference>
<dbReference type="EMBL" id="AP013058">
    <property type="protein sequence ID" value="BAN22909.1"/>
    <property type="molecule type" value="Genomic_DNA"/>
</dbReference>
<protein>
    <submittedName>
        <fullName evidence="1">Uncharacterized protein</fullName>
    </submittedName>
</protein>
<proteinExistence type="predicted"/>